<dbReference type="RefSeq" id="WP_011323105.1">
    <property type="nucleotide sequence ID" value="NC_007426.1"/>
</dbReference>
<accession>A0A1U7EWL3</accession>
<dbReference type="HOGENOM" id="CLU_011790_0_1_2"/>
<dbReference type="GeneID" id="3701554"/>
<feature type="region of interest" description="Disordered" evidence="4">
    <location>
        <begin position="44"/>
        <end position="68"/>
    </location>
</feature>
<dbReference type="OrthoDB" id="56056at2157"/>
<evidence type="ECO:0000256" key="4">
    <source>
        <dbReference type="SAM" id="MobiDB-lite"/>
    </source>
</evidence>
<dbReference type="Pfam" id="PF01804">
    <property type="entry name" value="Penicil_amidase"/>
    <property type="match status" value="1"/>
</dbReference>
<dbReference type="InterPro" id="IPR023343">
    <property type="entry name" value="Penicillin_amidase_dom1"/>
</dbReference>
<feature type="compositionally biased region" description="Basic and acidic residues" evidence="4">
    <location>
        <begin position="230"/>
        <end position="243"/>
    </location>
</feature>
<dbReference type="KEGG" id="nph:NP_2778A"/>
<dbReference type="PANTHER" id="PTHR34218">
    <property type="entry name" value="PEPTIDASE S45 PENICILLIN AMIDASE"/>
    <property type="match status" value="1"/>
</dbReference>
<dbReference type="EnsemblBacteria" id="CAI49480">
    <property type="protein sequence ID" value="CAI49480"/>
    <property type="gene ID" value="NP_2778A"/>
</dbReference>
<proteinExistence type="inferred from homology"/>
<evidence type="ECO:0000313" key="5">
    <source>
        <dbReference type="EMBL" id="CAI49480.1"/>
    </source>
</evidence>
<keyword evidence="3" id="KW-0865">Zymogen</keyword>
<comment type="similarity">
    <text evidence="1">Belongs to the peptidase S45 family.</text>
</comment>
<dbReference type="InterPro" id="IPR014395">
    <property type="entry name" value="Pen/GL7ACA/AHL_acylase"/>
</dbReference>
<dbReference type="STRING" id="348780.NP_2778A"/>
<evidence type="ECO:0000256" key="2">
    <source>
        <dbReference type="ARBA" id="ARBA00022801"/>
    </source>
</evidence>
<evidence type="ECO:0000313" key="6">
    <source>
        <dbReference type="Proteomes" id="UP000002698"/>
    </source>
</evidence>
<dbReference type="InterPro" id="IPR029055">
    <property type="entry name" value="Ntn_hydrolases_N"/>
</dbReference>
<dbReference type="EMBL" id="CR936257">
    <property type="protein sequence ID" value="CAI49480.1"/>
    <property type="molecule type" value="Genomic_DNA"/>
</dbReference>
<organism evidence="5 6">
    <name type="scientific">Natronomonas pharaonis (strain ATCC 35678 / DSM 2160 / CIP 103997 / JCM 8858 / NBRC 14720 / NCIMB 2260 / Gabara)</name>
    <name type="common">Halobacterium pharaonis</name>
    <dbReference type="NCBI Taxonomy" id="348780"/>
    <lineage>
        <taxon>Archaea</taxon>
        <taxon>Methanobacteriati</taxon>
        <taxon>Methanobacteriota</taxon>
        <taxon>Stenosarchaea group</taxon>
        <taxon>Halobacteria</taxon>
        <taxon>Halobacteriales</taxon>
        <taxon>Natronomonadaceae</taxon>
        <taxon>Natronomonas</taxon>
    </lineage>
</organism>
<dbReference type="PANTHER" id="PTHR34218:SF4">
    <property type="entry name" value="ACYL-HOMOSERINE LACTONE ACYLASE QUIP"/>
    <property type="match status" value="1"/>
</dbReference>
<keyword evidence="6" id="KW-1185">Reference proteome</keyword>
<dbReference type="Gene3D" id="3.60.20.10">
    <property type="entry name" value="Glutamine Phosphoribosylpyrophosphate, subunit 1, domain 1"/>
    <property type="match status" value="1"/>
</dbReference>
<dbReference type="GO" id="GO:0016811">
    <property type="term" value="F:hydrolase activity, acting on carbon-nitrogen (but not peptide) bonds, in linear amides"/>
    <property type="evidence" value="ECO:0007669"/>
    <property type="project" value="InterPro"/>
</dbReference>
<dbReference type="Gene3D" id="1.10.439.10">
    <property type="entry name" value="Penicillin Amidohydrolase, domain 1"/>
    <property type="match status" value="1"/>
</dbReference>
<keyword evidence="2" id="KW-0378">Hydrolase</keyword>
<feature type="region of interest" description="Disordered" evidence="4">
    <location>
        <begin position="230"/>
        <end position="261"/>
    </location>
</feature>
<name>A0A1U7EWL3_NATPD</name>
<dbReference type="SUPFAM" id="SSF56235">
    <property type="entry name" value="N-terminal nucleophile aminohydrolases (Ntn hydrolases)"/>
    <property type="match status" value="1"/>
</dbReference>
<gene>
    <name evidence="5" type="ordered locus">NP_2778A</name>
</gene>
<evidence type="ECO:0000256" key="1">
    <source>
        <dbReference type="ARBA" id="ARBA00006586"/>
    </source>
</evidence>
<dbReference type="eggNOG" id="arCOG04082">
    <property type="taxonomic scope" value="Archaea"/>
</dbReference>
<dbReference type="Gene3D" id="1.10.1400.10">
    <property type="match status" value="1"/>
</dbReference>
<dbReference type="InterPro" id="IPR043146">
    <property type="entry name" value="Penicillin_amidase_N_B-knob"/>
</dbReference>
<dbReference type="CDD" id="cd03747">
    <property type="entry name" value="Ntn_PGA_like"/>
    <property type="match status" value="1"/>
</dbReference>
<dbReference type="GO" id="GO:0017000">
    <property type="term" value="P:antibiotic biosynthetic process"/>
    <property type="evidence" value="ECO:0007669"/>
    <property type="project" value="InterPro"/>
</dbReference>
<sequence length="813" mass="89333">MQQRRRPLLAVAFSVLLVASLYAASGPIGLVAPFTGDAWAGADEANPTDTGPSIERAVTGPTTVESPHGEATVRYDDQGVPHIEADSDAAMSYAAGYAQARDRLFQLDLQRRLMRGELAEAFGPEQVESDRFHRQMDFAAAAEASWEAIEDEETRTNVEAYADGVNAYADSNPLPMEFAVAGYEPDPWQPEDTLLVGKLVSWGLTGSFADLEQATVEDRLPDAASLYPDQLDHDTPVVRDDHNPMAGAGDGGDGAAASPDPEAADYEAIYDAIEPYEPDAGIGSNSWVVAGTHTDDGHPVVANDPHLELTVPPIWYEMHLQSPDTQVRGVAFPGMPVVVIGATDDVAWGFTNVGADVLDVYEYEWVDDETYRYRDTERTVESRTETINVAGAEDETVDVQRTVHGALIEREDRRVGVSWLGMTGTREAEAVYQLNQADDIDDVRAALRRFDLPTQNIVAADSEETLFRITGQYPVRTADGEVVAGDRIFNGSAGHGEWDGFEPYGVSDFAADGFADFERFPEVRGADYVATANQRTMNDPPFYIARSTRYADPYRGERIYERLDERAESGEPMDRAFHVDLQRDTYSERAATFLPQLLALDASQLAPREHTALSELASWDRRMEPDSEAALVFTLWLSAYREATWGPEFDAAGLDESYYPADTTLARLDSESEWFDNPSTRTTETREDIAADALSTALDRAEAEGYGTYGDYSQLELDHEFPLDFLDYDRRPMAGSPATVFNFRPDREPQAGMSWRMVVDGDGGVGTLPGGQSGNPLSTHYDDRLDPWATGGTEPMAYAPRGPVVIEFAEVDG</sequence>
<dbReference type="PIRSF" id="PIRSF001227">
    <property type="entry name" value="Pen_acylase"/>
    <property type="match status" value="1"/>
</dbReference>
<evidence type="ECO:0000256" key="3">
    <source>
        <dbReference type="ARBA" id="ARBA00023145"/>
    </source>
</evidence>
<reference evidence="5 6" key="1">
    <citation type="journal article" date="2005" name="Genome Res.">
        <title>Living with two extremes: conclusions from the genome sequence of Natronomonas pharaonis.</title>
        <authorList>
            <person name="Falb M."/>
            <person name="Pfeiffer F."/>
            <person name="Palm P."/>
            <person name="Rodewald K."/>
            <person name="Hickmann V."/>
            <person name="Tittor J."/>
            <person name="Oesterhelt D."/>
        </authorList>
    </citation>
    <scope>NUCLEOTIDE SEQUENCE [LARGE SCALE GENOMIC DNA]</scope>
    <source>
        <strain evidence="6">ATCC 35678 / DSM 2160 / CIP 103997 / JCM 8858 / NBRC 14720 / NCIMB 2260 / Gabara</strain>
    </source>
</reference>
<dbReference type="InterPro" id="IPR043147">
    <property type="entry name" value="Penicillin_amidase_A-knob"/>
</dbReference>
<dbReference type="Gene3D" id="2.30.120.10">
    <property type="match status" value="1"/>
</dbReference>
<dbReference type="InterPro" id="IPR002692">
    <property type="entry name" value="S45"/>
</dbReference>
<dbReference type="Proteomes" id="UP000002698">
    <property type="component" value="Chromosome"/>
</dbReference>
<protein>
    <submittedName>
        <fullName evidence="5">Peptidase S45 family protein</fullName>
    </submittedName>
</protein>
<dbReference type="AlphaFoldDB" id="A0A1U7EWL3"/>